<dbReference type="PANTHER" id="PTHR34978:SF3">
    <property type="entry name" value="SLR0241 PROTEIN"/>
    <property type="match status" value="1"/>
</dbReference>
<feature type="transmembrane region" description="Helical" evidence="1">
    <location>
        <begin position="268"/>
        <end position="288"/>
    </location>
</feature>
<keyword evidence="1" id="KW-0812">Transmembrane</keyword>
<protein>
    <submittedName>
        <fullName evidence="3">M56 family metallopeptidase</fullName>
    </submittedName>
</protein>
<dbReference type="CDD" id="cd07341">
    <property type="entry name" value="M56_BlaR1_MecR1_like"/>
    <property type="match status" value="1"/>
</dbReference>
<feature type="domain" description="Peptidase M56" evidence="2">
    <location>
        <begin position="147"/>
        <end position="258"/>
    </location>
</feature>
<keyword evidence="4" id="KW-1185">Reference proteome</keyword>
<feature type="transmembrane region" description="Helical" evidence="1">
    <location>
        <begin position="37"/>
        <end position="52"/>
    </location>
</feature>
<keyword evidence="1" id="KW-1133">Transmembrane helix</keyword>
<evidence type="ECO:0000256" key="1">
    <source>
        <dbReference type="SAM" id="Phobius"/>
    </source>
</evidence>
<accession>A0ABR7X1P3</accession>
<dbReference type="EMBL" id="JACWMW010000001">
    <property type="protein sequence ID" value="MBD1384518.1"/>
    <property type="molecule type" value="Genomic_DNA"/>
</dbReference>
<evidence type="ECO:0000313" key="3">
    <source>
        <dbReference type="EMBL" id="MBD1384518.1"/>
    </source>
</evidence>
<keyword evidence="1" id="KW-0472">Membrane</keyword>
<organism evidence="3 4">
    <name type="scientific">Mucilaginibacter rigui</name>
    <dbReference type="NCBI Taxonomy" id="534635"/>
    <lineage>
        <taxon>Bacteria</taxon>
        <taxon>Pseudomonadati</taxon>
        <taxon>Bacteroidota</taxon>
        <taxon>Sphingobacteriia</taxon>
        <taxon>Sphingobacteriales</taxon>
        <taxon>Sphingobacteriaceae</taxon>
        <taxon>Mucilaginibacter</taxon>
    </lineage>
</organism>
<dbReference type="InterPro" id="IPR052173">
    <property type="entry name" value="Beta-lactam_resp_regulator"/>
</dbReference>
<feature type="transmembrane region" description="Helical" evidence="1">
    <location>
        <begin position="91"/>
        <end position="112"/>
    </location>
</feature>
<proteinExistence type="predicted"/>
<gene>
    <name evidence="3" type="ORF">IDJ75_04440</name>
</gene>
<dbReference type="InterPro" id="IPR008756">
    <property type="entry name" value="Peptidase_M56"/>
</dbReference>
<reference evidence="3 4" key="1">
    <citation type="submission" date="2020-09" db="EMBL/GenBank/DDBJ databases">
        <title>Novel species of Mucilaginibacter isolated from a glacier on the Tibetan Plateau.</title>
        <authorList>
            <person name="Liu Q."/>
            <person name="Xin Y.-H."/>
        </authorList>
    </citation>
    <scope>NUCLEOTIDE SEQUENCE [LARGE SCALE GENOMIC DNA]</scope>
    <source>
        <strain evidence="3 4">CGMCC 1.13878</strain>
    </source>
</reference>
<comment type="caution">
    <text evidence="3">The sequence shown here is derived from an EMBL/GenBank/DDBJ whole genome shotgun (WGS) entry which is preliminary data.</text>
</comment>
<sequence>MPALFVFLFKVNIALLLFCAGYYLVLRHLTFYTLNRAYLMVAIVFATLYPKIDLSDFAQRHETLAKPVQTVVLNWQAPAVSLIKPLTQPNYWQWATVIFWAGAIFLGFRLLMQLFSLFQLYRQSKPARIHEHDVRIMEGEAAPFSFWRSIYVNPANHTPTDLQAILLHEQVHVNGWHTIDILLAELSSVFYWFNPGIWLMKKAVRENIEFITDRKILNKGFDSKTYQYSLVNVSFNATTPGIVNHFNISTIKKRIIMMNAKRSSKFKLARYAFVVPAVVVLLLVFTLSKAEITKPITRKIALTIKPVTTAIKQAAQTAIAFADTVPDKKAKTTTAKTAKTDTLKLKKTLFVAYDVKADTGKKQKIYIRTANNHTIDSMNIVLNGKKVDNAIFSKVDPSTIESVNIINSGDRKFNAVENYTFNNNKDVIFIATKDSEEGKALSDKLGKRRQITNIRINGVNKNTDNLSGSEVAVISALPGLKLNGNVNNVTVIARKKDGSTSADDVKEVVVTGYGTATKLTDSIHLNGNNIVFAATPQTKLKNVKGWNTTASYVYTTNSTNVNRISDKLIVIDGKIASEKELKKLSAFDIDRMSTSNSADTVKKYGDKAKYGVVYIYTKKGKQ</sequence>
<name>A0ABR7X1P3_9SPHI</name>
<dbReference type="Proteomes" id="UP000618754">
    <property type="component" value="Unassembled WGS sequence"/>
</dbReference>
<dbReference type="PANTHER" id="PTHR34978">
    <property type="entry name" value="POSSIBLE SENSOR-TRANSDUCER PROTEIN BLAR"/>
    <property type="match status" value="1"/>
</dbReference>
<evidence type="ECO:0000313" key="4">
    <source>
        <dbReference type="Proteomes" id="UP000618754"/>
    </source>
</evidence>
<dbReference type="Pfam" id="PF05569">
    <property type="entry name" value="Peptidase_M56"/>
    <property type="match status" value="1"/>
</dbReference>
<feature type="transmembrane region" description="Helical" evidence="1">
    <location>
        <begin position="6"/>
        <end position="25"/>
    </location>
</feature>
<dbReference type="RefSeq" id="WP_191174384.1">
    <property type="nucleotide sequence ID" value="NZ_JACWMW010000001.1"/>
</dbReference>
<evidence type="ECO:0000259" key="2">
    <source>
        <dbReference type="Pfam" id="PF05569"/>
    </source>
</evidence>